<organism evidence="1 2">
    <name type="scientific">Olea europaea subsp. europaea</name>
    <dbReference type="NCBI Taxonomy" id="158383"/>
    <lineage>
        <taxon>Eukaryota</taxon>
        <taxon>Viridiplantae</taxon>
        <taxon>Streptophyta</taxon>
        <taxon>Embryophyta</taxon>
        <taxon>Tracheophyta</taxon>
        <taxon>Spermatophyta</taxon>
        <taxon>Magnoliopsida</taxon>
        <taxon>eudicotyledons</taxon>
        <taxon>Gunneridae</taxon>
        <taxon>Pentapetalae</taxon>
        <taxon>asterids</taxon>
        <taxon>lamiids</taxon>
        <taxon>Lamiales</taxon>
        <taxon>Oleaceae</taxon>
        <taxon>Oleeae</taxon>
        <taxon>Olea</taxon>
    </lineage>
</organism>
<gene>
    <name evidence="1" type="ORF">OLEA9_A004841</name>
</gene>
<dbReference type="Gramene" id="OE9A004841T1">
    <property type="protein sequence ID" value="OE9A004841C1"/>
    <property type="gene ID" value="OE9A004841"/>
</dbReference>
<dbReference type="EMBL" id="CACTIH010007262">
    <property type="protein sequence ID" value="CAA3006579.1"/>
    <property type="molecule type" value="Genomic_DNA"/>
</dbReference>
<dbReference type="Proteomes" id="UP000594638">
    <property type="component" value="Unassembled WGS sequence"/>
</dbReference>
<evidence type="ECO:0000313" key="2">
    <source>
        <dbReference type="Proteomes" id="UP000594638"/>
    </source>
</evidence>
<comment type="caution">
    <text evidence="1">The sequence shown here is derived from an EMBL/GenBank/DDBJ whole genome shotgun (WGS) entry which is preliminary data.</text>
</comment>
<reference evidence="1 2" key="1">
    <citation type="submission" date="2019-12" db="EMBL/GenBank/DDBJ databases">
        <authorList>
            <person name="Alioto T."/>
            <person name="Alioto T."/>
            <person name="Gomez Garrido J."/>
        </authorList>
    </citation>
    <scope>NUCLEOTIDE SEQUENCE [LARGE SCALE GENOMIC DNA]</scope>
</reference>
<keyword evidence="2" id="KW-1185">Reference proteome</keyword>
<proteinExistence type="predicted"/>
<name>A0A8S0TSP8_OLEEU</name>
<accession>A0A8S0TSP8</accession>
<protein>
    <submittedName>
        <fullName evidence="1">Uncharacterized protein</fullName>
    </submittedName>
</protein>
<sequence length="107" mass="12030">MSVSTYSKELQARVDSIISDVVKDTKSERKEDSPVIAPSSSLPVKSAPRLAKALQSPYVVTEGKQIKPSGHVVLFEHYNQNVDDLDIANFQNWFQRGYNHIISKHDC</sequence>
<evidence type="ECO:0000313" key="1">
    <source>
        <dbReference type="EMBL" id="CAA3006579.1"/>
    </source>
</evidence>
<dbReference type="AlphaFoldDB" id="A0A8S0TSP8"/>